<dbReference type="EnsemblMetazoa" id="GPPI007966-RA">
    <property type="protein sequence ID" value="GPPI007966-PA"/>
    <property type="gene ID" value="GPPI007966"/>
</dbReference>
<evidence type="ECO:0000313" key="2">
    <source>
        <dbReference type="EnsemblMetazoa" id="GPPI007966-PA"/>
    </source>
</evidence>
<feature type="compositionally biased region" description="Polar residues" evidence="1">
    <location>
        <begin position="92"/>
        <end position="105"/>
    </location>
</feature>
<protein>
    <submittedName>
        <fullName evidence="2">Uncharacterized protein</fullName>
    </submittedName>
</protein>
<feature type="region of interest" description="Disordered" evidence="1">
    <location>
        <begin position="78"/>
        <end position="105"/>
    </location>
</feature>
<keyword evidence="3" id="KW-1185">Reference proteome</keyword>
<feature type="region of interest" description="Disordered" evidence="1">
    <location>
        <begin position="458"/>
        <end position="513"/>
    </location>
</feature>
<dbReference type="VEuPathDB" id="VectorBase:GPPI007966"/>
<feature type="compositionally biased region" description="Polar residues" evidence="1">
    <location>
        <begin position="504"/>
        <end position="513"/>
    </location>
</feature>
<evidence type="ECO:0000256" key="1">
    <source>
        <dbReference type="SAM" id="MobiDB-lite"/>
    </source>
</evidence>
<dbReference type="EMBL" id="JXJN01003292">
    <property type="status" value="NOT_ANNOTATED_CDS"/>
    <property type="molecule type" value="Genomic_DNA"/>
</dbReference>
<accession>A0A1B0ATG0</accession>
<dbReference type="Proteomes" id="UP000092460">
    <property type="component" value="Unassembled WGS sequence"/>
</dbReference>
<feature type="compositionally biased region" description="Basic and acidic residues" evidence="1">
    <location>
        <begin position="80"/>
        <end position="91"/>
    </location>
</feature>
<organism evidence="2 3">
    <name type="scientific">Glossina palpalis gambiensis</name>
    <dbReference type="NCBI Taxonomy" id="67801"/>
    <lineage>
        <taxon>Eukaryota</taxon>
        <taxon>Metazoa</taxon>
        <taxon>Ecdysozoa</taxon>
        <taxon>Arthropoda</taxon>
        <taxon>Hexapoda</taxon>
        <taxon>Insecta</taxon>
        <taxon>Pterygota</taxon>
        <taxon>Neoptera</taxon>
        <taxon>Endopterygota</taxon>
        <taxon>Diptera</taxon>
        <taxon>Brachycera</taxon>
        <taxon>Muscomorpha</taxon>
        <taxon>Hippoboscoidea</taxon>
        <taxon>Glossinidae</taxon>
        <taxon>Glossina</taxon>
    </lineage>
</organism>
<reference evidence="2" key="2">
    <citation type="submission" date="2020-05" db="UniProtKB">
        <authorList>
            <consortium name="EnsemblMetazoa"/>
        </authorList>
    </citation>
    <scope>IDENTIFICATION</scope>
    <source>
        <strain evidence="2">IAEA</strain>
    </source>
</reference>
<name>A0A1B0ATG0_9MUSC</name>
<feature type="compositionally biased region" description="Basic and acidic residues" evidence="1">
    <location>
        <begin position="473"/>
        <end position="486"/>
    </location>
</feature>
<reference evidence="3" key="1">
    <citation type="submission" date="2015-01" db="EMBL/GenBank/DDBJ databases">
        <authorList>
            <person name="Aksoy S."/>
            <person name="Warren W."/>
            <person name="Wilson R.K."/>
        </authorList>
    </citation>
    <scope>NUCLEOTIDE SEQUENCE [LARGE SCALE GENOMIC DNA]</scope>
    <source>
        <strain evidence="3">IAEA</strain>
    </source>
</reference>
<proteinExistence type="predicted"/>
<sequence>MFQPNQYPLQPPTHFGFNPLPLYPPLYPGLGPFFNHFPPPPTGPNPHPPLPPPIIPIPPRRTTRMEAPFMPSQFIGFALNDDRRHPPDHAKGSQTPSDTRTSNSAYAMPLSKPVYETQSNPPNGNILFNQLHNACLQDSHLWHKDTQCYTKTGQAKLQEIMKNSILDSDKIRETKLKREAILDNGGSFYHGPSYKYLPPSPAITAYDSYPNHGSSHGSTISGNNFDYSSTLSNGYRGNGYASDNKLNGVHSGSYGYSSNIANNGHDRPDLGSHGYTGFTFGAPKPHTIFSSNLNIGHINDVRGLSSGPSYTKGLNGYLKSDYNTNYYASNPKTTVTHLAAGVNHVNTHQVPSYASSINSYGSPLASVGYSYSPRYHAQATLPNEPSYAIGHKGLGHFGALSTHKYQALNTRIIESGNKAEVSDFKTSFTPSTFLGTKYEDNDYAYDTAPFDQRLSSATKSDQPYEYGGQSQAAEEHNYQSNGKHEPQSTYIGGPSAPSEAYLPSNVNYDTSHH</sequence>
<evidence type="ECO:0000313" key="3">
    <source>
        <dbReference type="Proteomes" id="UP000092460"/>
    </source>
</evidence>
<dbReference type="AlphaFoldDB" id="A0A1B0ATG0"/>